<name>A0AAJ0B0L5_9PEZI</name>
<keyword evidence="2" id="KW-0812">Transmembrane</keyword>
<keyword evidence="3" id="KW-1133">Transmembrane helix</keyword>
<evidence type="ECO:0000313" key="8">
    <source>
        <dbReference type="EMBL" id="KAK1749387.1"/>
    </source>
</evidence>
<reference evidence="8" key="1">
    <citation type="submission" date="2023-06" db="EMBL/GenBank/DDBJ databases">
        <title>Genome-scale phylogeny and comparative genomics of the fungal order Sordariales.</title>
        <authorList>
            <consortium name="Lawrence Berkeley National Laboratory"/>
            <person name="Hensen N."/>
            <person name="Bonometti L."/>
            <person name="Westerberg I."/>
            <person name="Brannstrom I.O."/>
            <person name="Guillou S."/>
            <person name="Cros-Aarteil S."/>
            <person name="Calhoun S."/>
            <person name="Haridas S."/>
            <person name="Kuo A."/>
            <person name="Mondo S."/>
            <person name="Pangilinan J."/>
            <person name="Riley R."/>
            <person name="Labutti K."/>
            <person name="Andreopoulos B."/>
            <person name="Lipzen A."/>
            <person name="Chen C."/>
            <person name="Yanf M."/>
            <person name="Daum C."/>
            <person name="Ng V."/>
            <person name="Clum A."/>
            <person name="Steindorff A."/>
            <person name="Ohm R."/>
            <person name="Martin F."/>
            <person name="Silar P."/>
            <person name="Natvig D."/>
            <person name="Lalanne C."/>
            <person name="Gautier V."/>
            <person name="Ament-Velasquez S.L."/>
            <person name="Kruys A."/>
            <person name="Hutchinson M.I."/>
            <person name="Powell A.J."/>
            <person name="Barry K."/>
            <person name="Miller A.N."/>
            <person name="Grigoriev I.V."/>
            <person name="Debuchy R."/>
            <person name="Gladieux P."/>
            <person name="Thoren M.H."/>
            <person name="Johannesson H."/>
        </authorList>
    </citation>
    <scope>NUCLEOTIDE SEQUENCE</scope>
    <source>
        <strain evidence="8">PSN4</strain>
    </source>
</reference>
<keyword evidence="5" id="KW-0472">Membrane</keyword>
<keyword evidence="6" id="KW-0325">Glycoprotein</keyword>
<dbReference type="PANTHER" id="PTHR33365:SF6">
    <property type="entry name" value="OXIDASE USTYA"/>
    <property type="match status" value="1"/>
</dbReference>
<dbReference type="GO" id="GO:0016020">
    <property type="term" value="C:membrane"/>
    <property type="evidence" value="ECO:0007669"/>
    <property type="project" value="UniProtKB-SubCell"/>
</dbReference>
<comment type="caution">
    <text evidence="8">The sequence shown here is derived from an EMBL/GenBank/DDBJ whole genome shotgun (WGS) entry which is preliminary data.</text>
</comment>
<gene>
    <name evidence="8" type="ORF">QBC47DRAFT_311958</name>
</gene>
<evidence type="ECO:0000256" key="3">
    <source>
        <dbReference type="ARBA" id="ARBA00022989"/>
    </source>
</evidence>
<evidence type="ECO:0000256" key="5">
    <source>
        <dbReference type="ARBA" id="ARBA00023136"/>
    </source>
</evidence>
<comment type="subcellular location">
    <subcellularLocation>
        <location evidence="1">Membrane</location>
        <topology evidence="1">Single-pass membrane protein</topology>
    </subcellularLocation>
</comment>
<keyword evidence="9" id="KW-1185">Reference proteome</keyword>
<evidence type="ECO:0000256" key="1">
    <source>
        <dbReference type="ARBA" id="ARBA00004167"/>
    </source>
</evidence>
<dbReference type="InterPro" id="IPR021765">
    <property type="entry name" value="UstYa-like"/>
</dbReference>
<dbReference type="Pfam" id="PF11807">
    <property type="entry name" value="UstYa"/>
    <property type="match status" value="1"/>
</dbReference>
<keyword evidence="4" id="KW-0843">Virulence</keyword>
<protein>
    <submittedName>
        <fullName evidence="8">Uncharacterized protein</fullName>
    </submittedName>
</protein>
<comment type="similarity">
    <text evidence="7">Belongs to the ustYa family.</text>
</comment>
<evidence type="ECO:0000256" key="6">
    <source>
        <dbReference type="ARBA" id="ARBA00023180"/>
    </source>
</evidence>
<proteinExistence type="inferred from homology"/>
<organism evidence="8 9">
    <name type="scientific">Echria macrotheca</name>
    <dbReference type="NCBI Taxonomy" id="438768"/>
    <lineage>
        <taxon>Eukaryota</taxon>
        <taxon>Fungi</taxon>
        <taxon>Dikarya</taxon>
        <taxon>Ascomycota</taxon>
        <taxon>Pezizomycotina</taxon>
        <taxon>Sordariomycetes</taxon>
        <taxon>Sordariomycetidae</taxon>
        <taxon>Sordariales</taxon>
        <taxon>Schizotheciaceae</taxon>
        <taxon>Echria</taxon>
    </lineage>
</organism>
<evidence type="ECO:0000256" key="4">
    <source>
        <dbReference type="ARBA" id="ARBA00023026"/>
    </source>
</evidence>
<dbReference type="EMBL" id="MU839859">
    <property type="protein sequence ID" value="KAK1749387.1"/>
    <property type="molecule type" value="Genomic_DNA"/>
</dbReference>
<dbReference type="AlphaFoldDB" id="A0AAJ0B0L5"/>
<evidence type="ECO:0000256" key="7">
    <source>
        <dbReference type="ARBA" id="ARBA00035112"/>
    </source>
</evidence>
<dbReference type="PANTHER" id="PTHR33365">
    <property type="entry name" value="YALI0B05434P"/>
    <property type="match status" value="1"/>
</dbReference>
<evidence type="ECO:0000313" key="9">
    <source>
        <dbReference type="Proteomes" id="UP001239445"/>
    </source>
</evidence>
<dbReference type="GO" id="GO:0043386">
    <property type="term" value="P:mycotoxin biosynthetic process"/>
    <property type="evidence" value="ECO:0007669"/>
    <property type="project" value="InterPro"/>
</dbReference>
<accession>A0AAJ0B0L5</accession>
<sequence length="213" mass="24546">MSILTPYATPHENNTARDELWETLAIDRGAVAVDQETIEKHGLPDSMVFPWDTTKKVYIINAFHQLHCLKLLYRTLTNVHYGKPLTQYEHMVHCLDQLRQDVHCQADDVCLPSLLQSRPDSLTTEQNLYYVGDINSGHKRQCRDFSKLDEWALDHHACYSFKKPPVAGVLDVEAFSNCRESSPYKQAMKDHFGYGDDYVPKFPPNEGPTFQSW</sequence>
<evidence type="ECO:0000256" key="2">
    <source>
        <dbReference type="ARBA" id="ARBA00022692"/>
    </source>
</evidence>
<dbReference type="Proteomes" id="UP001239445">
    <property type="component" value="Unassembled WGS sequence"/>
</dbReference>